<dbReference type="AlphaFoldDB" id="A0A1I0VWL1"/>
<proteinExistence type="predicted"/>
<dbReference type="EMBL" id="FOKC01000001">
    <property type="protein sequence ID" value="SFA80694.1"/>
    <property type="molecule type" value="Genomic_DNA"/>
</dbReference>
<evidence type="ECO:0000313" key="2">
    <source>
        <dbReference type="EMBL" id="SFA80694.1"/>
    </source>
</evidence>
<keyword evidence="4" id="KW-1185">Reference proteome</keyword>
<evidence type="ECO:0000313" key="1">
    <source>
        <dbReference type="EMBL" id="PKH37528.1"/>
    </source>
</evidence>
<dbReference type="RefSeq" id="WP_091193838.1">
    <property type="nucleotide sequence ID" value="NZ_FOKC01000001.1"/>
</dbReference>
<dbReference type="Proteomes" id="UP000233565">
    <property type="component" value="Unassembled WGS sequence"/>
</dbReference>
<reference evidence="2" key="1">
    <citation type="submission" date="2016-10" db="EMBL/GenBank/DDBJ databases">
        <authorList>
            <person name="de Groot N.N."/>
        </authorList>
    </citation>
    <scope>NUCLEOTIDE SEQUENCE [LARGE SCALE GENOMIC DNA]</scope>
    <source>
        <strain evidence="2">CGMCC 1.10697</strain>
    </source>
</reference>
<accession>A0A1I0VWL1</accession>
<dbReference type="SUPFAM" id="SSF55486">
    <property type="entry name" value="Metalloproteases ('zincins'), catalytic domain"/>
    <property type="match status" value="1"/>
</dbReference>
<dbReference type="OrthoDB" id="4297752at2"/>
<evidence type="ECO:0008006" key="5">
    <source>
        <dbReference type="Google" id="ProtNLM"/>
    </source>
</evidence>
<dbReference type="Proteomes" id="UP000199113">
    <property type="component" value="Unassembled WGS sequence"/>
</dbReference>
<dbReference type="Gene3D" id="3.40.390.10">
    <property type="entry name" value="Collagenase (Catalytic Domain)"/>
    <property type="match status" value="1"/>
</dbReference>
<reference evidence="1 4" key="2">
    <citation type="submission" date="2017-12" db="EMBL/GenBank/DDBJ databases">
        <title>Pharmacopeia of the Arctic Ocean.</title>
        <authorList>
            <person name="Collins E."/>
            <person name="Ducluzeau A.-L."/>
        </authorList>
    </citation>
    <scope>NUCLEOTIDE SEQUENCE [LARGE SCALE GENOMIC DNA]</scope>
    <source>
        <strain evidence="1 4">DSM 23325</strain>
    </source>
</reference>
<evidence type="ECO:0000313" key="3">
    <source>
        <dbReference type="Proteomes" id="UP000199113"/>
    </source>
</evidence>
<protein>
    <recommendedName>
        <fullName evidence="5">Matrixin</fullName>
    </recommendedName>
</protein>
<dbReference type="EMBL" id="PJBV01000035">
    <property type="protein sequence ID" value="PKH37528.1"/>
    <property type="molecule type" value="Genomic_DNA"/>
</dbReference>
<organism evidence="2 3">
    <name type="scientific">Nocardioides alpinus</name>
    <dbReference type="NCBI Taxonomy" id="748909"/>
    <lineage>
        <taxon>Bacteria</taxon>
        <taxon>Bacillati</taxon>
        <taxon>Actinomycetota</taxon>
        <taxon>Actinomycetes</taxon>
        <taxon>Propionibacteriales</taxon>
        <taxon>Nocardioidaceae</taxon>
        <taxon>Nocardioides</taxon>
    </lineage>
</organism>
<dbReference type="STRING" id="748909.SAMN05192575_101517"/>
<sequence length="243" mass="25088">MPRQSTAFSVIVAGVLVCAVVLFHPSAQMDAVRQLVGLGGERLLPAPAITARGGAFTFAMTQQGSDEPVGWNPCNTVEYAVNPAGMPDGARPLVDRAIARISAATGLEFEDEGDTDRRPFAGSFISLGGSGPVVIGWGDAAEFPELGGGVVGLGGAAPKDGPGGRRYYVTGGLVLDTEVFTAANIADRPRVMEAIVVHELAHVVGLGHVAEPMELMFGDNNGQVELGPGDREGLARVGSLPCR</sequence>
<dbReference type="GO" id="GO:0008237">
    <property type="term" value="F:metallopeptidase activity"/>
    <property type="evidence" value="ECO:0007669"/>
    <property type="project" value="InterPro"/>
</dbReference>
<gene>
    <name evidence="1" type="ORF">CXG46_18980</name>
    <name evidence="2" type="ORF">SAMN05192575_101517</name>
</gene>
<evidence type="ECO:0000313" key="4">
    <source>
        <dbReference type="Proteomes" id="UP000233565"/>
    </source>
</evidence>
<name>A0A1I0VWL1_9ACTN</name>
<dbReference type="InterPro" id="IPR024079">
    <property type="entry name" value="MetalloPept_cat_dom_sf"/>
</dbReference>